<accession>B7PGQ4</accession>
<dbReference type="HOGENOM" id="CLU_038628_6_0_1"/>
<feature type="non-terminal residue" evidence="3">
    <location>
        <position position="1"/>
    </location>
</feature>
<dbReference type="Proteomes" id="UP000001555">
    <property type="component" value="Unassembled WGS sequence"/>
</dbReference>
<dbReference type="PANTHER" id="PTHR19143:SF458">
    <property type="entry name" value="FIBRINOGEN C-TERMINAL DOMAIN-CONTAINING PROTEIN-RELATED"/>
    <property type="match status" value="1"/>
</dbReference>
<dbReference type="VEuPathDB" id="VectorBase:ISCW003711"/>
<dbReference type="AlphaFoldDB" id="B7PGQ4"/>
<name>B7PGQ4_IXOSC</name>
<gene>
    <name evidence="3" type="ORF">IscW_ISCW003711</name>
</gene>
<dbReference type="InterPro" id="IPR002181">
    <property type="entry name" value="Fibrinogen_a/b/g_C_dom"/>
</dbReference>
<dbReference type="PROSITE" id="PS00514">
    <property type="entry name" value="FIBRINOGEN_C_1"/>
    <property type="match status" value="1"/>
</dbReference>
<dbReference type="InterPro" id="IPR014716">
    <property type="entry name" value="Fibrinogen_a/b/g_C_1"/>
</dbReference>
<reference evidence="4" key="2">
    <citation type="submission" date="2020-05" db="UniProtKB">
        <authorList>
            <consortium name="EnsemblMetazoa"/>
        </authorList>
    </citation>
    <scope>IDENTIFICATION</scope>
    <source>
        <strain evidence="4">wikel</strain>
    </source>
</reference>
<dbReference type="VEuPathDB" id="VectorBase:ISCP_013997"/>
<reference evidence="3 5" key="1">
    <citation type="submission" date="2008-03" db="EMBL/GenBank/DDBJ databases">
        <title>Annotation of Ixodes scapularis.</title>
        <authorList>
            <consortium name="Ixodes scapularis Genome Project Consortium"/>
            <person name="Caler E."/>
            <person name="Hannick L.I."/>
            <person name="Bidwell S."/>
            <person name="Joardar V."/>
            <person name="Thiagarajan M."/>
            <person name="Amedeo P."/>
            <person name="Galinsky K.J."/>
            <person name="Schobel S."/>
            <person name="Inman J."/>
            <person name="Hostetler J."/>
            <person name="Miller J."/>
            <person name="Hammond M."/>
            <person name="Megy K."/>
            <person name="Lawson D."/>
            <person name="Kodira C."/>
            <person name="Sutton G."/>
            <person name="Meyer J."/>
            <person name="Hill C.A."/>
            <person name="Birren B."/>
            <person name="Nene V."/>
            <person name="Collins F."/>
            <person name="Alarcon-Chaidez F."/>
            <person name="Wikel S."/>
            <person name="Strausberg R."/>
        </authorList>
    </citation>
    <scope>NUCLEOTIDE SEQUENCE [LARGE SCALE GENOMIC DNA]</scope>
    <source>
        <strain evidence="5">Wikel</strain>
        <strain evidence="3">Wikel colony</strain>
    </source>
</reference>
<evidence type="ECO:0000313" key="5">
    <source>
        <dbReference type="Proteomes" id="UP000001555"/>
    </source>
</evidence>
<dbReference type="EMBL" id="ABJB010828062">
    <property type="status" value="NOT_ANNOTATED_CDS"/>
    <property type="molecule type" value="Genomic_DNA"/>
</dbReference>
<dbReference type="SUPFAM" id="SSF56496">
    <property type="entry name" value="Fibrinogen C-terminal domain-like"/>
    <property type="match status" value="1"/>
</dbReference>
<dbReference type="PANTHER" id="PTHR19143">
    <property type="entry name" value="FIBRINOGEN/TENASCIN/ANGIOPOEITIN"/>
    <property type="match status" value="1"/>
</dbReference>
<dbReference type="EMBL" id="ABJB010797994">
    <property type="status" value="NOT_ANNOTATED_CDS"/>
    <property type="molecule type" value="Genomic_DNA"/>
</dbReference>
<proteinExistence type="predicted"/>
<dbReference type="NCBIfam" id="NF040941">
    <property type="entry name" value="GGGWT_bact"/>
    <property type="match status" value="1"/>
</dbReference>
<dbReference type="SMART" id="SM00186">
    <property type="entry name" value="FBG"/>
    <property type="match status" value="1"/>
</dbReference>
<dbReference type="GO" id="GO:0005615">
    <property type="term" value="C:extracellular space"/>
    <property type="evidence" value="ECO:0000318"/>
    <property type="project" value="GO_Central"/>
</dbReference>
<protein>
    <submittedName>
        <fullName evidence="3 4">Ixoderin B, putative</fullName>
    </submittedName>
</protein>
<evidence type="ECO:0000313" key="3">
    <source>
        <dbReference type="EMBL" id="EEC05776.1"/>
    </source>
</evidence>
<dbReference type="PaxDb" id="6945-B7PGQ4"/>
<dbReference type="OrthoDB" id="6145874at2759"/>
<evidence type="ECO:0000313" key="4">
    <source>
        <dbReference type="EnsemblMetazoa" id="ISCW003711-PA"/>
    </source>
</evidence>
<dbReference type="InterPro" id="IPR020837">
    <property type="entry name" value="Fibrinogen_CS"/>
</dbReference>
<dbReference type="EMBL" id="ABJB010074554">
    <property type="status" value="NOT_ANNOTATED_CDS"/>
    <property type="molecule type" value="Genomic_DNA"/>
</dbReference>
<dbReference type="InterPro" id="IPR036056">
    <property type="entry name" value="Fibrinogen-like_C"/>
</dbReference>
<evidence type="ECO:0000256" key="1">
    <source>
        <dbReference type="ARBA" id="ARBA00023157"/>
    </source>
</evidence>
<dbReference type="Gene3D" id="3.90.215.10">
    <property type="entry name" value="Gamma Fibrinogen, chain A, domain 1"/>
    <property type="match status" value="2"/>
</dbReference>
<sequence length="232" mass="26184">VSCAQLQLMGKSRSGEYTISPLPDIALTVSCDMDSDGGGWTVIQRRGMYEPAGNNFEKTFKEYEDGFHIIEGHTSTGLASRKVVTSWHMVWFPGGENSIPVTSPFVSYLISLYRITLQIMKIRYSCVYKSSCYDALSSHNGYPFSVKKNGQHSGDRCVSQISGGWWFNGCIHSNLNGWKFKESVPETSKGLGITWYNRNDKSSYFDVYSEVEMKIRDADFEFCMGSLAYEVH</sequence>
<keyword evidence="1" id="KW-1015">Disulfide bond</keyword>
<feature type="domain" description="Fibrinogen C-terminal" evidence="2">
    <location>
        <begin position="1"/>
        <end position="219"/>
    </location>
</feature>
<dbReference type="EnsemblMetazoa" id="ISCW003711-RA">
    <property type="protein sequence ID" value="ISCW003711-PA"/>
    <property type="gene ID" value="ISCW003711"/>
</dbReference>
<dbReference type="InterPro" id="IPR050373">
    <property type="entry name" value="Fibrinogen_C-term_domain"/>
</dbReference>
<dbReference type="PROSITE" id="PS51406">
    <property type="entry name" value="FIBRINOGEN_C_2"/>
    <property type="match status" value="1"/>
</dbReference>
<dbReference type="VEuPathDB" id="VectorBase:ISCI003711"/>
<dbReference type="Pfam" id="PF00147">
    <property type="entry name" value="Fibrinogen_C"/>
    <property type="match status" value="2"/>
</dbReference>
<organism>
    <name type="scientific">Ixodes scapularis</name>
    <name type="common">Black-legged tick</name>
    <name type="synonym">Deer tick</name>
    <dbReference type="NCBI Taxonomy" id="6945"/>
    <lineage>
        <taxon>Eukaryota</taxon>
        <taxon>Metazoa</taxon>
        <taxon>Ecdysozoa</taxon>
        <taxon>Arthropoda</taxon>
        <taxon>Chelicerata</taxon>
        <taxon>Arachnida</taxon>
        <taxon>Acari</taxon>
        <taxon>Parasitiformes</taxon>
        <taxon>Ixodida</taxon>
        <taxon>Ixodoidea</taxon>
        <taxon>Ixodidae</taxon>
        <taxon>Ixodinae</taxon>
        <taxon>Ixodes</taxon>
    </lineage>
</organism>
<keyword evidence="5" id="KW-1185">Reference proteome</keyword>
<dbReference type="EMBL" id="DS709197">
    <property type="protein sequence ID" value="EEC05776.1"/>
    <property type="molecule type" value="Genomic_DNA"/>
</dbReference>
<evidence type="ECO:0000259" key="2">
    <source>
        <dbReference type="PROSITE" id="PS51406"/>
    </source>
</evidence>
<dbReference type="STRING" id="6945.B7PGQ4"/>